<name>A0ABV3C0C1_9ACTN</name>
<evidence type="ECO:0000313" key="2">
    <source>
        <dbReference type="Proteomes" id="UP001551176"/>
    </source>
</evidence>
<sequence length="385" mass="40553">MRPVKLASAKMASLNRRRLLSALALTMAGALLGAGIVAWRTDTLPFFGSQPCWDSVADEDVDDLFDGKDTETSGIRPAWVDDGELQGSCRVMLSGERPRGVTADIRVHKLNGLSQEQLPWAREFLSTRLTPFGHGLLGMASDTRAWVALPDACTGKPGDFDGPGVVDVALGDDEINRSTDADTNARYQKALSRVAVQVANGTMEELGCEGSLDGPGELAPAPAPESFKRMAADREMCGLEGVVLPKAYVGSGARMRASVGGADGADKADGKSPVRGCDVVTGARTRTEVRLRTVQEPDLTGAFGHSVVNLGRGIDAKGGEVEATGSATRTTAALRAECPKGAVVFIAEDEHDTGGHTFVQDVFPSYVAAEAERLGCGPLDIRIRS</sequence>
<accession>A0ABV3C0C1</accession>
<organism evidence="1 2">
    <name type="scientific">Streptomyces atriruber</name>
    <dbReference type="NCBI Taxonomy" id="545121"/>
    <lineage>
        <taxon>Bacteria</taxon>
        <taxon>Bacillati</taxon>
        <taxon>Actinomycetota</taxon>
        <taxon>Actinomycetes</taxon>
        <taxon>Kitasatosporales</taxon>
        <taxon>Streptomycetaceae</taxon>
        <taxon>Streptomyces</taxon>
    </lineage>
</organism>
<dbReference type="EMBL" id="JBEYXV010000029">
    <property type="protein sequence ID" value="MEU6826721.1"/>
    <property type="molecule type" value="Genomic_DNA"/>
</dbReference>
<protein>
    <submittedName>
        <fullName evidence="1">Uncharacterized protein</fullName>
    </submittedName>
</protein>
<comment type="caution">
    <text evidence="1">The sequence shown here is derived from an EMBL/GenBank/DDBJ whole genome shotgun (WGS) entry which is preliminary data.</text>
</comment>
<keyword evidence="2" id="KW-1185">Reference proteome</keyword>
<dbReference type="RefSeq" id="WP_359358174.1">
    <property type="nucleotide sequence ID" value="NZ_JBEYXV010000029.1"/>
</dbReference>
<proteinExistence type="predicted"/>
<dbReference type="Proteomes" id="UP001551176">
    <property type="component" value="Unassembled WGS sequence"/>
</dbReference>
<evidence type="ECO:0000313" key="1">
    <source>
        <dbReference type="EMBL" id="MEU6826721.1"/>
    </source>
</evidence>
<gene>
    <name evidence="1" type="ORF">ABZ921_39470</name>
</gene>
<reference evidence="1 2" key="1">
    <citation type="submission" date="2024-06" db="EMBL/GenBank/DDBJ databases">
        <title>The Natural Products Discovery Center: Release of the First 8490 Sequenced Strains for Exploring Actinobacteria Biosynthetic Diversity.</title>
        <authorList>
            <person name="Kalkreuter E."/>
            <person name="Kautsar S.A."/>
            <person name="Yang D."/>
            <person name="Bader C.D."/>
            <person name="Teijaro C.N."/>
            <person name="Fluegel L."/>
            <person name="Davis C.M."/>
            <person name="Simpson J.R."/>
            <person name="Lauterbach L."/>
            <person name="Steele A.D."/>
            <person name="Gui C."/>
            <person name="Meng S."/>
            <person name="Li G."/>
            <person name="Viehrig K."/>
            <person name="Ye F."/>
            <person name="Su P."/>
            <person name="Kiefer A.F."/>
            <person name="Nichols A."/>
            <person name="Cepeda A.J."/>
            <person name="Yan W."/>
            <person name="Fan B."/>
            <person name="Jiang Y."/>
            <person name="Adhikari A."/>
            <person name="Zheng C.-J."/>
            <person name="Schuster L."/>
            <person name="Cowan T.M."/>
            <person name="Smanski M.J."/>
            <person name="Chevrette M.G."/>
            <person name="De Carvalho L.P.S."/>
            <person name="Shen B."/>
        </authorList>
    </citation>
    <scope>NUCLEOTIDE SEQUENCE [LARGE SCALE GENOMIC DNA]</scope>
    <source>
        <strain evidence="1 2">NPDC046838</strain>
    </source>
</reference>